<evidence type="ECO:0000256" key="1">
    <source>
        <dbReference type="ARBA" id="ARBA00022741"/>
    </source>
</evidence>
<evidence type="ECO:0000256" key="5">
    <source>
        <dbReference type="SAM" id="MobiDB-lite"/>
    </source>
</evidence>
<dbReference type="Gene3D" id="3.40.50.300">
    <property type="entry name" value="P-loop containing nucleotide triphosphate hydrolases"/>
    <property type="match status" value="2"/>
</dbReference>
<dbReference type="CDD" id="cd18787">
    <property type="entry name" value="SF2_C_DEAD"/>
    <property type="match status" value="1"/>
</dbReference>
<feature type="domain" description="Helicase ATP-binding" evidence="6">
    <location>
        <begin position="34"/>
        <end position="204"/>
    </location>
</feature>
<dbReference type="CDD" id="cd00268">
    <property type="entry name" value="DEADc"/>
    <property type="match status" value="1"/>
</dbReference>
<dbReference type="Proteomes" id="UP001519287">
    <property type="component" value="Unassembled WGS sequence"/>
</dbReference>
<protein>
    <submittedName>
        <fullName evidence="8">Superfamily II DNA/RNA helicase</fullName>
    </submittedName>
</protein>
<dbReference type="Pfam" id="PF00270">
    <property type="entry name" value="DEAD"/>
    <property type="match status" value="1"/>
</dbReference>
<dbReference type="PANTHER" id="PTHR47963:SF7">
    <property type="entry name" value="ATP-DEPENDENT RNA HELICASE YFML-RELATED"/>
    <property type="match status" value="1"/>
</dbReference>
<evidence type="ECO:0000259" key="7">
    <source>
        <dbReference type="PROSITE" id="PS51194"/>
    </source>
</evidence>
<comment type="caution">
    <text evidence="8">The sequence shown here is derived from an EMBL/GenBank/DDBJ whole genome shotgun (WGS) entry which is preliminary data.</text>
</comment>
<name>A0ABS4J3G4_9BACL</name>
<dbReference type="InterPro" id="IPR011545">
    <property type="entry name" value="DEAD/DEAH_box_helicase_dom"/>
</dbReference>
<feature type="domain" description="Helicase C-terminal" evidence="7">
    <location>
        <begin position="231"/>
        <end position="375"/>
    </location>
</feature>
<dbReference type="InterPro" id="IPR014001">
    <property type="entry name" value="Helicase_ATP-bd"/>
</dbReference>
<feature type="region of interest" description="Disordered" evidence="5">
    <location>
        <begin position="454"/>
        <end position="505"/>
    </location>
</feature>
<dbReference type="PANTHER" id="PTHR47963">
    <property type="entry name" value="DEAD-BOX ATP-DEPENDENT RNA HELICASE 47, MITOCHONDRIAL"/>
    <property type="match status" value="1"/>
</dbReference>
<sequence>MSKSFEELLVDRKYIDRLQEKGVDQPTPIQLEAIPAIAEGKDTIVQSQTGTGKTLAYLLPALQRIDAQQKKVQVLVLVPTRELGMQIIQETERLIEGGPIRAQALIGGAAITRQLDKLKLHPHIVVGTPGRIIELVKLKKLSLHHIEMVIVDEVDQVFELGSLNEVETLLKGMLKSRQVVFVSATIPAKIAEAARIWMNEPVVIRINPEQLTAETLEHFYFVSDERDKIDTLRKLVRLINPTSAIVFINATADISEVVGKLQYVGLSVEALYGEAGKQERAKVMADFREGKFQLLLATDIAARGLDIEGVTHVFHLDPALNAEHYLHRVGRTGRMGRKGTAISIITRKELFILDKFERALGITIAPKAMYDGRVVDPADDRSASARRDRKAAASRPAGGDVQASARGRADAGAARVSAVSGAPAARSASAEAAGEAVRGSAAVAKPAAVAGAAASAAAAGAGGAGGASAGKREAGKKPGQSKAARERERKNKGAPKWLKAKREQE</sequence>
<dbReference type="EMBL" id="JAGGLB010000018">
    <property type="protein sequence ID" value="MBP1993359.1"/>
    <property type="molecule type" value="Genomic_DNA"/>
</dbReference>
<evidence type="ECO:0000256" key="2">
    <source>
        <dbReference type="ARBA" id="ARBA00022801"/>
    </source>
</evidence>
<keyword evidence="4" id="KW-0067">ATP-binding</keyword>
<feature type="compositionally biased region" description="Low complexity" evidence="5">
    <location>
        <begin position="393"/>
        <end position="408"/>
    </location>
</feature>
<dbReference type="InterPro" id="IPR050547">
    <property type="entry name" value="DEAD_box_RNA_helicases"/>
</dbReference>
<evidence type="ECO:0000313" key="8">
    <source>
        <dbReference type="EMBL" id="MBP1993359.1"/>
    </source>
</evidence>
<dbReference type="GO" id="GO:0004386">
    <property type="term" value="F:helicase activity"/>
    <property type="evidence" value="ECO:0007669"/>
    <property type="project" value="UniProtKB-KW"/>
</dbReference>
<keyword evidence="3 8" id="KW-0347">Helicase</keyword>
<keyword evidence="2" id="KW-0378">Hydrolase</keyword>
<accession>A0ABS4J3G4</accession>
<evidence type="ECO:0000256" key="3">
    <source>
        <dbReference type="ARBA" id="ARBA00022806"/>
    </source>
</evidence>
<dbReference type="SMART" id="SM00490">
    <property type="entry name" value="HELICc"/>
    <property type="match status" value="1"/>
</dbReference>
<gene>
    <name evidence="8" type="ORF">J2Z66_004980</name>
</gene>
<dbReference type="InterPro" id="IPR001650">
    <property type="entry name" value="Helicase_C-like"/>
</dbReference>
<evidence type="ECO:0000256" key="4">
    <source>
        <dbReference type="ARBA" id="ARBA00022840"/>
    </source>
</evidence>
<dbReference type="RefSeq" id="WP_209975137.1">
    <property type="nucleotide sequence ID" value="NZ_JAGGLB010000018.1"/>
</dbReference>
<keyword evidence="9" id="KW-1185">Reference proteome</keyword>
<evidence type="ECO:0000259" key="6">
    <source>
        <dbReference type="PROSITE" id="PS51192"/>
    </source>
</evidence>
<keyword evidence="1" id="KW-0547">Nucleotide-binding</keyword>
<dbReference type="Pfam" id="PF00271">
    <property type="entry name" value="Helicase_C"/>
    <property type="match status" value="1"/>
</dbReference>
<feature type="region of interest" description="Disordered" evidence="5">
    <location>
        <begin position="378"/>
        <end position="408"/>
    </location>
</feature>
<dbReference type="InterPro" id="IPR027417">
    <property type="entry name" value="P-loop_NTPase"/>
</dbReference>
<organism evidence="8 9">
    <name type="scientific">Paenibacillus eucommiae</name>
    <dbReference type="NCBI Taxonomy" id="1355755"/>
    <lineage>
        <taxon>Bacteria</taxon>
        <taxon>Bacillati</taxon>
        <taxon>Bacillota</taxon>
        <taxon>Bacilli</taxon>
        <taxon>Bacillales</taxon>
        <taxon>Paenibacillaceae</taxon>
        <taxon>Paenibacillus</taxon>
    </lineage>
</organism>
<evidence type="ECO:0000313" key="9">
    <source>
        <dbReference type="Proteomes" id="UP001519287"/>
    </source>
</evidence>
<dbReference type="SMART" id="SM00487">
    <property type="entry name" value="DEXDc"/>
    <property type="match status" value="1"/>
</dbReference>
<dbReference type="PROSITE" id="PS51194">
    <property type="entry name" value="HELICASE_CTER"/>
    <property type="match status" value="1"/>
</dbReference>
<dbReference type="PROSITE" id="PS51192">
    <property type="entry name" value="HELICASE_ATP_BIND_1"/>
    <property type="match status" value="1"/>
</dbReference>
<proteinExistence type="predicted"/>
<reference evidence="8 9" key="1">
    <citation type="submission" date="2021-03" db="EMBL/GenBank/DDBJ databases">
        <title>Genomic Encyclopedia of Type Strains, Phase IV (KMG-IV): sequencing the most valuable type-strain genomes for metagenomic binning, comparative biology and taxonomic classification.</title>
        <authorList>
            <person name="Goeker M."/>
        </authorList>
    </citation>
    <scope>NUCLEOTIDE SEQUENCE [LARGE SCALE GENOMIC DNA]</scope>
    <source>
        <strain evidence="8 9">DSM 26048</strain>
    </source>
</reference>
<dbReference type="InterPro" id="IPR044742">
    <property type="entry name" value="DEAD/DEAH_RhlB"/>
</dbReference>
<dbReference type="SUPFAM" id="SSF52540">
    <property type="entry name" value="P-loop containing nucleoside triphosphate hydrolases"/>
    <property type="match status" value="1"/>
</dbReference>